<dbReference type="PANTHER" id="PTHR34069:SF2">
    <property type="entry name" value="BETA-KETOACYL-[ACYL-CARRIER-PROTEIN] SYNTHASE III"/>
    <property type="match status" value="1"/>
</dbReference>
<dbReference type="SUPFAM" id="SSF53901">
    <property type="entry name" value="Thiolase-like"/>
    <property type="match status" value="1"/>
</dbReference>
<evidence type="ECO:0000256" key="2">
    <source>
        <dbReference type="ARBA" id="ARBA00023315"/>
    </source>
</evidence>
<dbReference type="EMBL" id="JACJTU010000026">
    <property type="protein sequence ID" value="MBD2736966.1"/>
    <property type="molecule type" value="Genomic_DNA"/>
</dbReference>
<keyword evidence="2" id="KW-0012">Acyltransferase</keyword>
<proteinExistence type="predicted"/>
<evidence type="ECO:0000256" key="1">
    <source>
        <dbReference type="ARBA" id="ARBA00022679"/>
    </source>
</evidence>
<dbReference type="InterPro" id="IPR013751">
    <property type="entry name" value="ACP_syn_III_N"/>
</dbReference>
<dbReference type="InterPro" id="IPR016039">
    <property type="entry name" value="Thiolase-like"/>
</dbReference>
<dbReference type="RefSeq" id="WP_190957571.1">
    <property type="nucleotide sequence ID" value="NZ_JACJTU010000026.1"/>
</dbReference>
<sequence>MVYPSVGICSLAVSFPSVRRTKDYYKEKYPEIVAQVEQKSFAKMISLDNCKPSNEFELEMMPYLSDPFRGTVEQRILAPGESSLTLEYCAAKNAIEAAKLSANDVDLLLVASFLPEQVGFGNAAFLARQLGLQCGAWNLDASCASTPIALQTACALVQAGIHRNALVAISCTYSRFFDKDDTLSWFFSDGAGAFLVSSLKPNQGILGTKTVNTSILCDQFSFKLTEDEQGNQQFRMQVPKGTNKAIGETAADLLLTCCEGAIAAAGVTLEQIDFFIFNTPTAWFASFCTRVLGIDPERTINVYPLYANIGPALTVANLYHAAHLDKIRENDLVLIYGFGAASSASASVMRWGDVALGSAPNNGSDSTMKNSETRSIISC</sequence>
<evidence type="ECO:0000259" key="4">
    <source>
        <dbReference type="Pfam" id="PF08545"/>
    </source>
</evidence>
<protein>
    <submittedName>
        <fullName evidence="5">3-oxoacyl-ACP synthase</fullName>
    </submittedName>
</protein>
<keyword evidence="6" id="KW-1185">Reference proteome</keyword>
<dbReference type="InterPro" id="IPR013747">
    <property type="entry name" value="ACP_syn_III_C"/>
</dbReference>
<organism evidence="5 6">
    <name type="scientific">Nostoc paludosum FACHB-159</name>
    <dbReference type="NCBI Taxonomy" id="2692908"/>
    <lineage>
        <taxon>Bacteria</taxon>
        <taxon>Bacillati</taxon>
        <taxon>Cyanobacteriota</taxon>
        <taxon>Cyanophyceae</taxon>
        <taxon>Nostocales</taxon>
        <taxon>Nostocaceae</taxon>
        <taxon>Nostoc</taxon>
    </lineage>
</organism>
<comment type="caution">
    <text evidence="5">The sequence shown here is derived from an EMBL/GenBank/DDBJ whole genome shotgun (WGS) entry which is preliminary data.</text>
</comment>
<gene>
    <name evidence="5" type="ORF">H6H03_24295</name>
</gene>
<reference evidence="5 6" key="1">
    <citation type="journal article" date="2020" name="ISME J.">
        <title>Comparative genomics reveals insights into cyanobacterial evolution and habitat adaptation.</title>
        <authorList>
            <person name="Chen M.Y."/>
            <person name="Teng W.K."/>
            <person name="Zhao L."/>
            <person name="Hu C.X."/>
            <person name="Zhou Y.K."/>
            <person name="Han B.P."/>
            <person name="Song L.R."/>
            <person name="Shu W.S."/>
        </authorList>
    </citation>
    <scope>NUCLEOTIDE SEQUENCE [LARGE SCALE GENOMIC DNA]</scope>
    <source>
        <strain evidence="5 6">FACHB-159</strain>
    </source>
</reference>
<dbReference type="Gene3D" id="3.40.47.10">
    <property type="match status" value="1"/>
</dbReference>
<evidence type="ECO:0000313" key="5">
    <source>
        <dbReference type="EMBL" id="MBD2736966.1"/>
    </source>
</evidence>
<evidence type="ECO:0000313" key="6">
    <source>
        <dbReference type="Proteomes" id="UP000637383"/>
    </source>
</evidence>
<dbReference type="Pfam" id="PF08541">
    <property type="entry name" value="ACP_syn_III_C"/>
    <property type="match status" value="1"/>
</dbReference>
<dbReference type="Proteomes" id="UP000637383">
    <property type="component" value="Unassembled WGS sequence"/>
</dbReference>
<dbReference type="PANTHER" id="PTHR34069">
    <property type="entry name" value="3-OXOACYL-[ACYL-CARRIER-PROTEIN] SYNTHASE 3"/>
    <property type="match status" value="1"/>
</dbReference>
<feature type="domain" description="Beta-ketoacyl-[acyl-carrier-protein] synthase III C-terminal" evidence="3">
    <location>
        <begin position="263"/>
        <end position="351"/>
    </location>
</feature>
<dbReference type="Pfam" id="PF08545">
    <property type="entry name" value="ACP_syn_III"/>
    <property type="match status" value="1"/>
</dbReference>
<keyword evidence="1" id="KW-0808">Transferase</keyword>
<evidence type="ECO:0000259" key="3">
    <source>
        <dbReference type="Pfam" id="PF08541"/>
    </source>
</evidence>
<name>A0ABR8KDW4_9NOSO</name>
<feature type="domain" description="Beta-ketoacyl-[acyl-carrier-protein] synthase III N-terminal" evidence="4">
    <location>
        <begin position="139"/>
        <end position="210"/>
    </location>
</feature>
<accession>A0ABR8KDW4</accession>